<dbReference type="OrthoDB" id="4096362at2759"/>
<dbReference type="Gramene" id="PNT75459">
    <property type="protein sequence ID" value="PNT75459"/>
    <property type="gene ID" value="BRADI_1g32946v3"/>
</dbReference>
<dbReference type="EMBL" id="CM000880">
    <property type="protein sequence ID" value="PNT75459.1"/>
    <property type="molecule type" value="Genomic_DNA"/>
</dbReference>
<dbReference type="InParanoid" id="A0A2K2DMF3"/>
<evidence type="ECO:0008006" key="4">
    <source>
        <dbReference type="Google" id="ProtNLM"/>
    </source>
</evidence>
<gene>
    <name evidence="1" type="ORF">BRADI_1g32946v3</name>
</gene>
<protein>
    <recommendedName>
        <fullName evidence="4">S-acyltransferase</fullName>
    </recommendedName>
</protein>
<sequence>MFIAVWFVGGLSVFHLYLMSANQSRMKDVKACGLCLGLM</sequence>
<dbReference type="AlphaFoldDB" id="A0A2K2DMF3"/>
<name>A0A2K2DMF3_BRADI</name>
<keyword evidence="3" id="KW-1185">Reference proteome</keyword>
<dbReference type="Proteomes" id="UP000008810">
    <property type="component" value="Chromosome 1"/>
</dbReference>
<organism evidence="1">
    <name type="scientific">Brachypodium distachyon</name>
    <name type="common">Purple false brome</name>
    <name type="synonym">Trachynia distachya</name>
    <dbReference type="NCBI Taxonomy" id="15368"/>
    <lineage>
        <taxon>Eukaryota</taxon>
        <taxon>Viridiplantae</taxon>
        <taxon>Streptophyta</taxon>
        <taxon>Embryophyta</taxon>
        <taxon>Tracheophyta</taxon>
        <taxon>Spermatophyta</taxon>
        <taxon>Magnoliopsida</taxon>
        <taxon>Liliopsida</taxon>
        <taxon>Poales</taxon>
        <taxon>Poaceae</taxon>
        <taxon>BOP clade</taxon>
        <taxon>Pooideae</taxon>
        <taxon>Stipodae</taxon>
        <taxon>Brachypodieae</taxon>
        <taxon>Brachypodium</taxon>
    </lineage>
</organism>
<proteinExistence type="predicted"/>
<evidence type="ECO:0000313" key="2">
    <source>
        <dbReference type="EnsemblPlants" id="PNT75459"/>
    </source>
</evidence>
<accession>A0A2K2DMF3</accession>
<evidence type="ECO:0000313" key="1">
    <source>
        <dbReference type="EMBL" id="PNT75459.1"/>
    </source>
</evidence>
<reference evidence="1" key="2">
    <citation type="submission" date="2017-06" db="EMBL/GenBank/DDBJ databases">
        <title>WGS assembly of Brachypodium distachyon.</title>
        <authorList>
            <consortium name="The International Brachypodium Initiative"/>
            <person name="Lucas S."/>
            <person name="Harmon-Smith M."/>
            <person name="Lail K."/>
            <person name="Tice H."/>
            <person name="Grimwood J."/>
            <person name="Bruce D."/>
            <person name="Barry K."/>
            <person name="Shu S."/>
            <person name="Lindquist E."/>
            <person name="Wang M."/>
            <person name="Pitluck S."/>
            <person name="Vogel J.P."/>
            <person name="Garvin D.F."/>
            <person name="Mockler T.C."/>
            <person name="Schmutz J."/>
            <person name="Rokhsar D."/>
            <person name="Bevan M.W."/>
        </authorList>
    </citation>
    <scope>NUCLEOTIDE SEQUENCE</scope>
    <source>
        <strain evidence="1">Bd21</strain>
    </source>
</reference>
<reference evidence="1 2" key="1">
    <citation type="journal article" date="2010" name="Nature">
        <title>Genome sequencing and analysis of the model grass Brachypodium distachyon.</title>
        <authorList>
            <consortium name="International Brachypodium Initiative"/>
        </authorList>
    </citation>
    <scope>NUCLEOTIDE SEQUENCE [LARGE SCALE GENOMIC DNA]</scope>
    <source>
        <strain evidence="1 2">Bd21</strain>
    </source>
</reference>
<dbReference type="EnsemblPlants" id="PNT75459">
    <property type="protein sequence ID" value="PNT75459"/>
    <property type="gene ID" value="BRADI_1g32946v3"/>
</dbReference>
<evidence type="ECO:0000313" key="3">
    <source>
        <dbReference type="Proteomes" id="UP000008810"/>
    </source>
</evidence>
<reference evidence="2" key="3">
    <citation type="submission" date="2018-08" db="UniProtKB">
        <authorList>
            <consortium name="EnsemblPlants"/>
        </authorList>
    </citation>
    <scope>IDENTIFICATION</scope>
    <source>
        <strain evidence="2">cv. Bd21</strain>
    </source>
</reference>